<evidence type="ECO:0000313" key="4">
    <source>
        <dbReference type="Proteomes" id="UP000320762"/>
    </source>
</evidence>
<dbReference type="AlphaFoldDB" id="A0A550CMH2"/>
<sequence>MGPQSTKWMTPQNVDRTAFEDDAMDTSPDDPDAMDTSDDGAVVPGFDFLAQWHPLRELYNPDALQALAPTHHSPPLACHQPTLDCYPFVPHAPPAPPQPTNSNAYDALRLLDDSVAALHPSPPRDEISHTPVRESLFGCMHSAQRSSSPEPMPEPPSSLVDELMRRHSPSPVARKIKPVLNPFLCGVRKRGRVVDVQAARARKVYTREVQRREMESVRAPGGRPIHAKSQRRPVPPCMVPAKTWKALEYLKKQEMERAEMERVAAAIKDEEEKEKNDEKTSETRQCDLTKLSSRLLSAACEVPWVWMSWWQ</sequence>
<evidence type="ECO:0000313" key="3">
    <source>
        <dbReference type="EMBL" id="TRM65995.1"/>
    </source>
</evidence>
<feature type="compositionally biased region" description="Polar residues" evidence="2">
    <location>
        <begin position="1"/>
        <end position="15"/>
    </location>
</feature>
<dbReference type="OrthoDB" id="10351884at2759"/>
<proteinExistence type="predicted"/>
<comment type="caution">
    <text evidence="3">The sequence shown here is derived from an EMBL/GenBank/DDBJ whole genome shotgun (WGS) entry which is preliminary data.</text>
</comment>
<organism evidence="3 4">
    <name type="scientific">Schizophyllum amplum</name>
    <dbReference type="NCBI Taxonomy" id="97359"/>
    <lineage>
        <taxon>Eukaryota</taxon>
        <taxon>Fungi</taxon>
        <taxon>Dikarya</taxon>
        <taxon>Basidiomycota</taxon>
        <taxon>Agaricomycotina</taxon>
        <taxon>Agaricomycetes</taxon>
        <taxon>Agaricomycetidae</taxon>
        <taxon>Agaricales</taxon>
        <taxon>Schizophyllaceae</taxon>
        <taxon>Schizophyllum</taxon>
    </lineage>
</organism>
<feature type="compositionally biased region" description="Acidic residues" evidence="2">
    <location>
        <begin position="20"/>
        <end position="38"/>
    </location>
</feature>
<dbReference type="EMBL" id="VDMD01000004">
    <property type="protein sequence ID" value="TRM65995.1"/>
    <property type="molecule type" value="Genomic_DNA"/>
</dbReference>
<gene>
    <name evidence="3" type="ORF">BD626DRAFT_486462</name>
</gene>
<name>A0A550CMH2_9AGAR</name>
<protein>
    <submittedName>
        <fullName evidence="3">Uncharacterized protein</fullName>
    </submittedName>
</protein>
<accession>A0A550CMH2</accession>
<reference evidence="3 4" key="1">
    <citation type="journal article" date="2019" name="New Phytol.">
        <title>Comparative genomics reveals unique wood-decay strategies and fruiting body development in the Schizophyllaceae.</title>
        <authorList>
            <person name="Almasi E."/>
            <person name="Sahu N."/>
            <person name="Krizsan K."/>
            <person name="Balint B."/>
            <person name="Kovacs G.M."/>
            <person name="Kiss B."/>
            <person name="Cseklye J."/>
            <person name="Drula E."/>
            <person name="Henrissat B."/>
            <person name="Nagy I."/>
            <person name="Chovatia M."/>
            <person name="Adam C."/>
            <person name="LaButti K."/>
            <person name="Lipzen A."/>
            <person name="Riley R."/>
            <person name="Grigoriev I.V."/>
            <person name="Nagy L.G."/>
        </authorList>
    </citation>
    <scope>NUCLEOTIDE SEQUENCE [LARGE SCALE GENOMIC DNA]</scope>
    <source>
        <strain evidence="3 4">NL-1724</strain>
    </source>
</reference>
<keyword evidence="1" id="KW-0175">Coiled coil</keyword>
<dbReference type="Proteomes" id="UP000320762">
    <property type="component" value="Unassembled WGS sequence"/>
</dbReference>
<feature type="coiled-coil region" evidence="1">
    <location>
        <begin position="250"/>
        <end position="277"/>
    </location>
</feature>
<evidence type="ECO:0000256" key="2">
    <source>
        <dbReference type="SAM" id="MobiDB-lite"/>
    </source>
</evidence>
<evidence type="ECO:0000256" key="1">
    <source>
        <dbReference type="SAM" id="Coils"/>
    </source>
</evidence>
<feature type="region of interest" description="Disordered" evidence="2">
    <location>
        <begin position="141"/>
        <end position="161"/>
    </location>
</feature>
<keyword evidence="4" id="KW-1185">Reference proteome</keyword>
<feature type="region of interest" description="Disordered" evidence="2">
    <location>
        <begin position="1"/>
        <end position="39"/>
    </location>
</feature>
<feature type="region of interest" description="Disordered" evidence="2">
    <location>
        <begin position="215"/>
        <end position="237"/>
    </location>
</feature>